<sequence>MNKNNGSDLNPPVCADLCIKSGLRVLHLICVIVFPYRTTQRDAKCAERKAKGGRDWCIPICAEDIGQNQCHTLRIARILLHRTVSCFSSSRSINGEKYDNGEDVIADKSPTGILLR</sequence>
<accession>A0AAV4FAY7</accession>
<organism evidence="1 2">
    <name type="scientific">Elysia marginata</name>
    <dbReference type="NCBI Taxonomy" id="1093978"/>
    <lineage>
        <taxon>Eukaryota</taxon>
        <taxon>Metazoa</taxon>
        <taxon>Spiralia</taxon>
        <taxon>Lophotrochozoa</taxon>
        <taxon>Mollusca</taxon>
        <taxon>Gastropoda</taxon>
        <taxon>Heterobranchia</taxon>
        <taxon>Euthyneura</taxon>
        <taxon>Panpulmonata</taxon>
        <taxon>Sacoglossa</taxon>
        <taxon>Placobranchoidea</taxon>
        <taxon>Plakobranchidae</taxon>
        <taxon>Elysia</taxon>
    </lineage>
</organism>
<evidence type="ECO:0000313" key="2">
    <source>
        <dbReference type="Proteomes" id="UP000762676"/>
    </source>
</evidence>
<dbReference type="Proteomes" id="UP000762676">
    <property type="component" value="Unassembled WGS sequence"/>
</dbReference>
<protein>
    <submittedName>
        <fullName evidence="1">Uncharacterized protein</fullName>
    </submittedName>
</protein>
<evidence type="ECO:0000313" key="1">
    <source>
        <dbReference type="EMBL" id="GFR69843.1"/>
    </source>
</evidence>
<reference evidence="1 2" key="1">
    <citation type="journal article" date="2021" name="Elife">
        <title>Chloroplast acquisition without the gene transfer in kleptoplastic sea slugs, Plakobranchus ocellatus.</title>
        <authorList>
            <person name="Maeda T."/>
            <person name="Takahashi S."/>
            <person name="Yoshida T."/>
            <person name="Shimamura S."/>
            <person name="Takaki Y."/>
            <person name="Nagai Y."/>
            <person name="Toyoda A."/>
            <person name="Suzuki Y."/>
            <person name="Arimoto A."/>
            <person name="Ishii H."/>
            <person name="Satoh N."/>
            <person name="Nishiyama T."/>
            <person name="Hasebe M."/>
            <person name="Maruyama T."/>
            <person name="Minagawa J."/>
            <person name="Obokata J."/>
            <person name="Shigenobu S."/>
        </authorList>
    </citation>
    <scope>NUCLEOTIDE SEQUENCE [LARGE SCALE GENOMIC DNA]</scope>
</reference>
<gene>
    <name evidence="1" type="ORF">ElyMa_003768800</name>
</gene>
<dbReference type="AlphaFoldDB" id="A0AAV4FAY7"/>
<dbReference type="EMBL" id="BMAT01007723">
    <property type="protein sequence ID" value="GFR69843.1"/>
    <property type="molecule type" value="Genomic_DNA"/>
</dbReference>
<keyword evidence="2" id="KW-1185">Reference proteome</keyword>
<proteinExistence type="predicted"/>
<name>A0AAV4FAY7_9GAST</name>
<comment type="caution">
    <text evidence="1">The sequence shown here is derived from an EMBL/GenBank/DDBJ whole genome shotgun (WGS) entry which is preliminary data.</text>
</comment>